<dbReference type="Gene3D" id="3.40.50.10330">
    <property type="entry name" value="Probable inorganic polyphosphate/atp-NAD kinase, domain 1"/>
    <property type="match status" value="1"/>
</dbReference>
<dbReference type="EC" id="2.7.1.23" evidence="6"/>
<dbReference type="InterPro" id="IPR017438">
    <property type="entry name" value="ATP-NAD_kinase_N"/>
</dbReference>
<keyword evidence="3 6" id="KW-0521">NADP</keyword>
<evidence type="ECO:0000256" key="5">
    <source>
        <dbReference type="ARBA" id="ARBA00047925"/>
    </source>
</evidence>
<keyword evidence="8" id="KW-1185">Reference proteome</keyword>
<dbReference type="EMBL" id="CP071446">
    <property type="protein sequence ID" value="QTA37465.1"/>
    <property type="molecule type" value="Genomic_DNA"/>
</dbReference>
<dbReference type="InterPro" id="IPR002504">
    <property type="entry name" value="NADK"/>
</dbReference>
<feature type="binding site" evidence="6">
    <location>
        <position position="130"/>
    </location>
    <ligand>
        <name>NAD(+)</name>
        <dbReference type="ChEBI" id="CHEBI:57540"/>
    </ligand>
</feature>
<feature type="binding site" evidence="6">
    <location>
        <position position="58"/>
    </location>
    <ligand>
        <name>NAD(+)</name>
        <dbReference type="ChEBI" id="CHEBI:57540"/>
    </ligand>
</feature>
<dbReference type="InterPro" id="IPR017437">
    <property type="entry name" value="ATP-NAD_kinase_PpnK-typ_C"/>
</dbReference>
<comment type="cofactor">
    <cofactor evidence="6">
        <name>a divalent metal cation</name>
        <dbReference type="ChEBI" id="CHEBI:60240"/>
    </cofactor>
</comment>
<organism evidence="7 8">
    <name type="scientific">Thermosipho ferrireducens</name>
    <dbReference type="NCBI Taxonomy" id="2571116"/>
    <lineage>
        <taxon>Bacteria</taxon>
        <taxon>Thermotogati</taxon>
        <taxon>Thermotogota</taxon>
        <taxon>Thermotogae</taxon>
        <taxon>Thermotogales</taxon>
        <taxon>Fervidobacteriaceae</taxon>
        <taxon>Thermosipho</taxon>
    </lineage>
</organism>
<dbReference type="HAMAP" id="MF_00361">
    <property type="entry name" value="NAD_kinase"/>
    <property type="match status" value="1"/>
</dbReference>
<dbReference type="GO" id="GO:0003951">
    <property type="term" value="F:NAD+ kinase activity"/>
    <property type="evidence" value="ECO:0007669"/>
    <property type="project" value="UniProtKB-EC"/>
</dbReference>
<feature type="binding site" evidence="6">
    <location>
        <position position="148"/>
    </location>
    <ligand>
        <name>NAD(+)</name>
        <dbReference type="ChEBI" id="CHEBI:57540"/>
    </ligand>
</feature>
<dbReference type="PANTHER" id="PTHR20275:SF0">
    <property type="entry name" value="NAD KINASE"/>
    <property type="match status" value="1"/>
</dbReference>
<evidence type="ECO:0000256" key="3">
    <source>
        <dbReference type="ARBA" id="ARBA00022857"/>
    </source>
</evidence>
<comment type="subcellular location">
    <subcellularLocation>
        <location evidence="6">Cytoplasm</location>
    </subcellularLocation>
</comment>
<keyword evidence="4 6" id="KW-0520">NAD</keyword>
<feature type="binding site" evidence="6">
    <location>
        <position position="183"/>
    </location>
    <ligand>
        <name>NAD(+)</name>
        <dbReference type="ChEBI" id="CHEBI:57540"/>
    </ligand>
</feature>
<feature type="binding site" evidence="6">
    <location>
        <begin position="159"/>
        <end position="164"/>
    </location>
    <ligand>
        <name>NAD(+)</name>
        <dbReference type="ChEBI" id="CHEBI:57540"/>
    </ligand>
</feature>
<dbReference type="SUPFAM" id="SSF111331">
    <property type="entry name" value="NAD kinase/diacylglycerol kinase-like"/>
    <property type="match status" value="1"/>
</dbReference>
<evidence type="ECO:0000313" key="7">
    <source>
        <dbReference type="EMBL" id="QTA37465.1"/>
    </source>
</evidence>
<comment type="function">
    <text evidence="6">Involved in the regulation of the intracellular balance of NAD and NADP, and is a key enzyme in the biosynthesis of NADP. Catalyzes specifically the phosphorylation on 2'-hydroxyl of the adenosine moiety of NAD to yield NADP.</text>
</comment>
<dbReference type="Gene3D" id="2.60.200.30">
    <property type="entry name" value="Probable inorganic polyphosphate/atp-NAD kinase, domain 2"/>
    <property type="match status" value="1"/>
</dbReference>
<evidence type="ECO:0000313" key="8">
    <source>
        <dbReference type="Proteomes" id="UP000671862"/>
    </source>
</evidence>
<reference evidence="7 8" key="1">
    <citation type="submission" date="2021-03" db="EMBL/GenBank/DDBJ databases">
        <title>Thermosipho ferrireducens sp.nov., an anaerobic thermophilic iron-reducing bacterium isolated from a deep-sea hydrothermal sulfide deposits.</title>
        <authorList>
            <person name="Zeng X."/>
            <person name="Chen Y."/>
            <person name="Shao Z."/>
        </authorList>
    </citation>
    <scope>NUCLEOTIDE SEQUENCE [LARGE SCALE GENOMIC DNA]</scope>
    <source>
        <strain evidence="7 8">JL129W03</strain>
    </source>
</reference>
<feature type="binding site" evidence="6">
    <location>
        <begin position="119"/>
        <end position="120"/>
    </location>
    <ligand>
        <name>NAD(+)</name>
        <dbReference type="ChEBI" id="CHEBI:57540"/>
    </ligand>
</feature>
<dbReference type="Pfam" id="PF01513">
    <property type="entry name" value="NAD_kinase"/>
    <property type="match status" value="1"/>
</dbReference>
<comment type="catalytic activity">
    <reaction evidence="5 6">
        <text>NAD(+) + ATP = ADP + NADP(+) + H(+)</text>
        <dbReference type="Rhea" id="RHEA:18629"/>
        <dbReference type="ChEBI" id="CHEBI:15378"/>
        <dbReference type="ChEBI" id="CHEBI:30616"/>
        <dbReference type="ChEBI" id="CHEBI:57540"/>
        <dbReference type="ChEBI" id="CHEBI:58349"/>
        <dbReference type="ChEBI" id="CHEBI:456216"/>
        <dbReference type="EC" id="2.7.1.23"/>
    </reaction>
</comment>
<dbReference type="RefSeq" id="WP_207566190.1">
    <property type="nucleotide sequence ID" value="NZ_CP071446.1"/>
</dbReference>
<name>A0ABX7S6S3_9BACT</name>
<comment type="similarity">
    <text evidence="6">Belongs to the NAD kinase family.</text>
</comment>
<accession>A0ABX7S6S3</accession>
<comment type="caution">
    <text evidence="6">Lacks conserved residue(s) required for the propagation of feature annotation.</text>
</comment>
<keyword evidence="6" id="KW-0547">Nucleotide-binding</keyword>
<feature type="binding site" evidence="6">
    <location>
        <begin position="53"/>
        <end position="54"/>
    </location>
    <ligand>
        <name>NAD(+)</name>
        <dbReference type="ChEBI" id="CHEBI:57540"/>
    </ligand>
</feature>
<evidence type="ECO:0000256" key="6">
    <source>
        <dbReference type="HAMAP-Rule" id="MF_00361"/>
    </source>
</evidence>
<keyword evidence="1 6" id="KW-0808">Transferase</keyword>
<sequence length="261" mass="29352">MKTIGIIYKPNLEKIAKIFEERLKKERFLVKFVTSTISSTFNGVDVSLIIGGDGTILKTVKKLNSPIIGFKGGRLGFLSSYTTKDLDKFIKDLKENSFVEDRRSLLKVYNKHIEKYCLNDAVAMKEPAQKMVDISVSFKDGEFYFHADGVIVSTPTGSTAYALSLGGSILLPNVNAFEITPIAPQFLATRSVIVPDTEEISVKTNYKILLILDGEIVGNFDFFKIKKSDKQIVLLRPKDYDFSKSIKEKMGYGKNFFTQVR</sequence>
<dbReference type="Proteomes" id="UP000671862">
    <property type="component" value="Chromosome"/>
</dbReference>
<evidence type="ECO:0000256" key="2">
    <source>
        <dbReference type="ARBA" id="ARBA00022777"/>
    </source>
</evidence>
<evidence type="ECO:0000256" key="4">
    <source>
        <dbReference type="ARBA" id="ARBA00023027"/>
    </source>
</evidence>
<dbReference type="PANTHER" id="PTHR20275">
    <property type="entry name" value="NAD KINASE"/>
    <property type="match status" value="1"/>
</dbReference>
<dbReference type="Pfam" id="PF20143">
    <property type="entry name" value="NAD_kinase_C"/>
    <property type="match status" value="1"/>
</dbReference>
<dbReference type="InterPro" id="IPR016064">
    <property type="entry name" value="NAD/diacylglycerol_kinase_sf"/>
</dbReference>
<dbReference type="NCBIfam" id="NF010677">
    <property type="entry name" value="PRK14075.1"/>
    <property type="match status" value="1"/>
</dbReference>
<gene>
    <name evidence="6" type="primary">nadK</name>
    <name evidence="7" type="ORF">JYK00_06925</name>
</gene>
<evidence type="ECO:0000256" key="1">
    <source>
        <dbReference type="ARBA" id="ARBA00022679"/>
    </source>
</evidence>
<keyword evidence="6" id="KW-0067">ATP-binding</keyword>
<protein>
    <recommendedName>
        <fullName evidence="6">NAD kinase</fullName>
        <ecNumber evidence="6">2.7.1.23</ecNumber>
    </recommendedName>
    <alternativeName>
        <fullName evidence="6">ATP-dependent NAD kinase</fullName>
    </alternativeName>
</protein>
<proteinExistence type="inferred from homology"/>
<feature type="active site" description="Proton acceptor" evidence="6">
    <location>
        <position position="53"/>
    </location>
</feature>
<keyword evidence="2 6" id="KW-0418">Kinase</keyword>
<feature type="binding site" evidence="6">
    <location>
        <position position="146"/>
    </location>
    <ligand>
        <name>NAD(+)</name>
        <dbReference type="ChEBI" id="CHEBI:57540"/>
    </ligand>
</feature>
<keyword evidence="6" id="KW-0963">Cytoplasm</keyword>